<evidence type="ECO:0000256" key="2">
    <source>
        <dbReference type="SAM" id="SignalP"/>
    </source>
</evidence>
<comment type="caution">
    <text evidence="4">The sequence shown here is derived from an EMBL/GenBank/DDBJ whole genome shotgun (WGS) entry which is preliminary data.</text>
</comment>
<reference evidence="4" key="1">
    <citation type="journal article" date="2020" name="Phytopathology">
        <title>Genome sequence of the chestnut blight fungus Cryphonectria parasitica EP155: A fundamental resource for an archetypical invasive plant pathogen.</title>
        <authorList>
            <person name="Crouch J.A."/>
            <person name="Dawe A."/>
            <person name="Aerts A."/>
            <person name="Barry K."/>
            <person name="Churchill A.C.L."/>
            <person name="Grimwood J."/>
            <person name="Hillman B."/>
            <person name="Milgroom M.G."/>
            <person name="Pangilinan J."/>
            <person name="Smith M."/>
            <person name="Salamov A."/>
            <person name="Schmutz J."/>
            <person name="Yadav J."/>
            <person name="Grigoriev I.V."/>
            <person name="Nuss D."/>
        </authorList>
    </citation>
    <scope>NUCLEOTIDE SEQUENCE</scope>
    <source>
        <strain evidence="4">EP155</strain>
    </source>
</reference>
<feature type="chain" id="PRO_5040470232" description="Yeast cell wall synthesis Kre9/Knh1-like N-terminal domain-containing protein" evidence="2">
    <location>
        <begin position="21"/>
        <end position="123"/>
    </location>
</feature>
<evidence type="ECO:0000313" key="5">
    <source>
        <dbReference type="Proteomes" id="UP000803844"/>
    </source>
</evidence>
<dbReference type="RefSeq" id="XP_040774367.1">
    <property type="nucleotide sequence ID" value="XM_040917536.1"/>
</dbReference>
<dbReference type="InterPro" id="IPR052479">
    <property type="entry name" value="GPI-anchor_Adhesion_Reg"/>
</dbReference>
<evidence type="ECO:0000313" key="4">
    <source>
        <dbReference type="EMBL" id="KAF3763406.1"/>
    </source>
</evidence>
<feature type="non-terminal residue" evidence="4">
    <location>
        <position position="123"/>
    </location>
</feature>
<dbReference type="AlphaFoldDB" id="A0A9P4XYT7"/>
<accession>A0A9P4XYT7</accession>
<sequence length="123" mass="13218">MRTSSLALLALSGAAQLASAVQFLNPAENATLTKGSTYDLEWSTVDTDPTTLSVYLVNFVNWPPYYQELDLDVDTSAGEASVRIPCDVDSAYGYQFNAINGTNVYVIYAQTPKFSIGGASCVD</sequence>
<dbReference type="InterPro" id="IPR018466">
    <property type="entry name" value="Kre9/Knh1-like_N"/>
</dbReference>
<dbReference type="Proteomes" id="UP000803844">
    <property type="component" value="Unassembled WGS sequence"/>
</dbReference>
<protein>
    <recommendedName>
        <fullName evidence="3">Yeast cell wall synthesis Kre9/Knh1-like N-terminal domain-containing protein</fullName>
    </recommendedName>
</protein>
<dbReference type="OrthoDB" id="5420143at2759"/>
<feature type="domain" description="Yeast cell wall synthesis Kre9/Knh1-like N-terminal" evidence="3">
    <location>
        <begin position="25"/>
        <end position="116"/>
    </location>
</feature>
<dbReference type="GeneID" id="63834665"/>
<proteinExistence type="predicted"/>
<gene>
    <name evidence="4" type="ORF">M406DRAFT_262788</name>
</gene>
<evidence type="ECO:0000259" key="3">
    <source>
        <dbReference type="Pfam" id="PF10342"/>
    </source>
</evidence>
<dbReference type="PANTHER" id="PTHR35185">
    <property type="entry name" value="SERINE/THREONINE-RICH PROTEIN ADG2-RELATED"/>
    <property type="match status" value="1"/>
</dbReference>
<keyword evidence="5" id="KW-1185">Reference proteome</keyword>
<evidence type="ECO:0000256" key="1">
    <source>
        <dbReference type="ARBA" id="ARBA00022729"/>
    </source>
</evidence>
<organism evidence="4 5">
    <name type="scientific">Cryphonectria parasitica (strain ATCC 38755 / EP155)</name>
    <dbReference type="NCBI Taxonomy" id="660469"/>
    <lineage>
        <taxon>Eukaryota</taxon>
        <taxon>Fungi</taxon>
        <taxon>Dikarya</taxon>
        <taxon>Ascomycota</taxon>
        <taxon>Pezizomycotina</taxon>
        <taxon>Sordariomycetes</taxon>
        <taxon>Sordariomycetidae</taxon>
        <taxon>Diaporthales</taxon>
        <taxon>Cryphonectriaceae</taxon>
        <taxon>Cryphonectria-Endothia species complex</taxon>
        <taxon>Cryphonectria</taxon>
    </lineage>
</organism>
<keyword evidence="1 2" id="KW-0732">Signal</keyword>
<feature type="signal peptide" evidence="2">
    <location>
        <begin position="1"/>
        <end position="20"/>
    </location>
</feature>
<name>A0A9P4XYT7_CRYP1</name>
<dbReference type="PANTHER" id="PTHR35185:SF2">
    <property type="entry name" value="EXTRACELLULAR PROLINE-SERINE RICH PROTEIN (AFU_ORTHOLOGUE AFUA_8G07090)"/>
    <property type="match status" value="1"/>
</dbReference>
<dbReference type="Pfam" id="PF10342">
    <property type="entry name" value="Kre9_KNH"/>
    <property type="match status" value="1"/>
</dbReference>
<dbReference type="EMBL" id="MU032349">
    <property type="protein sequence ID" value="KAF3763406.1"/>
    <property type="molecule type" value="Genomic_DNA"/>
</dbReference>